<keyword evidence="4" id="KW-0547">Nucleotide-binding</keyword>
<comment type="caution">
    <text evidence="9">The sequence shown here is derived from an EMBL/GenBank/DDBJ whole genome shotgun (WGS) entry which is preliminary data.</text>
</comment>
<evidence type="ECO:0000256" key="4">
    <source>
        <dbReference type="ARBA" id="ARBA00022741"/>
    </source>
</evidence>
<dbReference type="EMBL" id="BQKI01000080">
    <property type="protein sequence ID" value="GJN28037.1"/>
    <property type="molecule type" value="Genomic_DNA"/>
</dbReference>
<name>A0AAV5F1D4_ELECO</name>
<dbReference type="InterPro" id="IPR042197">
    <property type="entry name" value="Apaf_helical"/>
</dbReference>
<keyword evidence="5" id="KW-0611">Plant defense</keyword>
<protein>
    <submittedName>
        <fullName evidence="9">Uncharacterized protein</fullName>
    </submittedName>
</protein>
<sequence length="389" mass="44728">MAEAIVGLLISKIGVALGNKAATYAMSQISNEASDLRSLFGEIHKPKEELESIKAYLRDIEKYKDISETTHIFIKNIRHLAFRIEDVIDEFTYKLEDDKYVGFASKTRKRVRNVHIWKRLALELRHINAEIEDATRRRDRYAMVGSWRNNDLIHQNRSANRIIYIPRKEDLVGIEDIVDKIKRWLVSDLDGRNTKTITVWGMGGVGKTTLVDYVYNIVNVNFDAAAWITVSKNHQVEDLLNKICKELAISVDTNMEMRNLVTFSRNHLEGKRYIIVLDDVWEVDVWINIMDVFPTNCISRFVITSRKYEVASLATGNCTVKLDPLALNHSYELFCKLAFRYCEDKSCPLELCELAAKFLLKCEGLPIAIACIGRLLSCKPPTYSIWDNV</sequence>
<dbReference type="Proteomes" id="UP001054889">
    <property type="component" value="Unassembled WGS sequence"/>
</dbReference>
<dbReference type="GO" id="GO:0043531">
    <property type="term" value="F:ADP binding"/>
    <property type="evidence" value="ECO:0007669"/>
    <property type="project" value="InterPro"/>
</dbReference>
<accession>A0AAV5F1D4</accession>
<reference evidence="9" key="1">
    <citation type="journal article" date="2018" name="DNA Res.">
        <title>Multiple hybrid de novo genome assembly of finger millet, an orphan allotetraploid crop.</title>
        <authorList>
            <person name="Hatakeyama M."/>
            <person name="Aluri S."/>
            <person name="Balachadran M.T."/>
            <person name="Sivarajan S.R."/>
            <person name="Patrignani A."/>
            <person name="Gruter S."/>
            <person name="Poveda L."/>
            <person name="Shimizu-Inatsugi R."/>
            <person name="Baeten J."/>
            <person name="Francoijs K.J."/>
            <person name="Nataraja K.N."/>
            <person name="Reddy Y.A.N."/>
            <person name="Phadnis S."/>
            <person name="Ravikumar R.L."/>
            <person name="Schlapbach R."/>
            <person name="Sreeman S.M."/>
            <person name="Shimizu K.K."/>
        </authorList>
    </citation>
    <scope>NUCLEOTIDE SEQUENCE</scope>
</reference>
<keyword evidence="2" id="KW-0433">Leucine-rich repeat</keyword>
<dbReference type="EMBL" id="BQKI01000080">
    <property type="protein sequence ID" value="GJN28051.1"/>
    <property type="molecule type" value="Genomic_DNA"/>
</dbReference>
<dbReference type="PRINTS" id="PR00364">
    <property type="entry name" value="DISEASERSIST"/>
</dbReference>
<evidence type="ECO:0000313" key="9">
    <source>
        <dbReference type="EMBL" id="GJN28051.1"/>
    </source>
</evidence>
<reference evidence="9" key="2">
    <citation type="submission" date="2021-12" db="EMBL/GenBank/DDBJ databases">
        <title>Resequencing data analysis of finger millet.</title>
        <authorList>
            <person name="Hatakeyama M."/>
            <person name="Aluri S."/>
            <person name="Balachadran M.T."/>
            <person name="Sivarajan S.R."/>
            <person name="Poveda L."/>
            <person name="Shimizu-Inatsugi R."/>
            <person name="Schlapbach R."/>
            <person name="Sreeman S.M."/>
            <person name="Shimizu K.K."/>
        </authorList>
    </citation>
    <scope>NUCLEOTIDE SEQUENCE</scope>
</reference>
<evidence type="ECO:0000313" key="10">
    <source>
        <dbReference type="Proteomes" id="UP001054889"/>
    </source>
</evidence>
<dbReference type="PANTHER" id="PTHR19338">
    <property type="entry name" value="TRANSLOCASE OF INNER MITOCHONDRIAL MEMBRANE 13 HOMOLOG"/>
    <property type="match status" value="1"/>
</dbReference>
<comment type="similarity">
    <text evidence="1">Belongs to the disease resistance NB-LRR family.</text>
</comment>
<dbReference type="Gene3D" id="1.10.8.430">
    <property type="entry name" value="Helical domain of apoptotic protease-activating factors"/>
    <property type="match status" value="1"/>
</dbReference>
<dbReference type="InterPro" id="IPR038005">
    <property type="entry name" value="RX-like_CC"/>
</dbReference>
<keyword evidence="10" id="KW-1185">Reference proteome</keyword>
<feature type="domain" description="NB-ARC" evidence="6">
    <location>
        <begin position="175"/>
        <end position="340"/>
    </location>
</feature>
<keyword evidence="3" id="KW-0677">Repeat</keyword>
<evidence type="ECO:0000259" key="7">
    <source>
        <dbReference type="Pfam" id="PF18052"/>
    </source>
</evidence>
<dbReference type="SUPFAM" id="SSF52540">
    <property type="entry name" value="P-loop containing nucleoside triphosphate hydrolases"/>
    <property type="match status" value="1"/>
</dbReference>
<dbReference type="Pfam" id="PF00931">
    <property type="entry name" value="NB-ARC"/>
    <property type="match status" value="1"/>
</dbReference>
<dbReference type="InterPro" id="IPR002182">
    <property type="entry name" value="NB-ARC"/>
</dbReference>
<dbReference type="Pfam" id="PF18052">
    <property type="entry name" value="Rx_N"/>
    <property type="match status" value="1"/>
</dbReference>
<evidence type="ECO:0000259" key="6">
    <source>
        <dbReference type="Pfam" id="PF00931"/>
    </source>
</evidence>
<evidence type="ECO:0000313" key="8">
    <source>
        <dbReference type="EMBL" id="GJN28037.1"/>
    </source>
</evidence>
<dbReference type="InterPro" id="IPR041118">
    <property type="entry name" value="Rx_N"/>
</dbReference>
<gene>
    <name evidence="9" type="primary">gb16132</name>
    <name evidence="8" type="synonym">gb16118</name>
    <name evidence="8" type="ORF">PR202_gb16118</name>
    <name evidence="9" type="ORF">PR202_gb16132</name>
</gene>
<organism evidence="9 10">
    <name type="scientific">Eleusine coracana subsp. coracana</name>
    <dbReference type="NCBI Taxonomy" id="191504"/>
    <lineage>
        <taxon>Eukaryota</taxon>
        <taxon>Viridiplantae</taxon>
        <taxon>Streptophyta</taxon>
        <taxon>Embryophyta</taxon>
        <taxon>Tracheophyta</taxon>
        <taxon>Spermatophyta</taxon>
        <taxon>Magnoliopsida</taxon>
        <taxon>Liliopsida</taxon>
        <taxon>Poales</taxon>
        <taxon>Poaceae</taxon>
        <taxon>PACMAD clade</taxon>
        <taxon>Chloridoideae</taxon>
        <taxon>Cynodonteae</taxon>
        <taxon>Eleusininae</taxon>
        <taxon>Eleusine</taxon>
    </lineage>
</organism>
<proteinExistence type="inferred from homology"/>
<dbReference type="Gene3D" id="1.20.5.4130">
    <property type="match status" value="1"/>
</dbReference>
<evidence type="ECO:0000256" key="3">
    <source>
        <dbReference type="ARBA" id="ARBA00022737"/>
    </source>
</evidence>
<dbReference type="Gene3D" id="3.40.50.300">
    <property type="entry name" value="P-loop containing nucleotide triphosphate hydrolases"/>
    <property type="match status" value="1"/>
</dbReference>
<evidence type="ECO:0000256" key="5">
    <source>
        <dbReference type="ARBA" id="ARBA00022821"/>
    </source>
</evidence>
<dbReference type="CDD" id="cd14798">
    <property type="entry name" value="RX-CC_like"/>
    <property type="match status" value="1"/>
</dbReference>
<evidence type="ECO:0000256" key="2">
    <source>
        <dbReference type="ARBA" id="ARBA00022614"/>
    </source>
</evidence>
<dbReference type="PANTHER" id="PTHR19338:SF59">
    <property type="entry name" value="OS10G0162832 PROTEIN"/>
    <property type="match status" value="1"/>
</dbReference>
<evidence type="ECO:0000256" key="1">
    <source>
        <dbReference type="ARBA" id="ARBA00008894"/>
    </source>
</evidence>
<dbReference type="GO" id="GO:0006952">
    <property type="term" value="P:defense response"/>
    <property type="evidence" value="ECO:0007669"/>
    <property type="project" value="UniProtKB-KW"/>
</dbReference>
<dbReference type="FunFam" id="3.40.50.300:FF:001091">
    <property type="entry name" value="Probable disease resistance protein At1g61300"/>
    <property type="match status" value="1"/>
</dbReference>
<feature type="domain" description="Disease resistance N-terminal" evidence="7">
    <location>
        <begin position="27"/>
        <end position="106"/>
    </location>
</feature>
<dbReference type="AlphaFoldDB" id="A0AAV5F1D4"/>
<dbReference type="InterPro" id="IPR027417">
    <property type="entry name" value="P-loop_NTPase"/>
</dbReference>